<reference evidence="13" key="2">
    <citation type="submission" date="2014-06" db="EMBL/GenBank/DDBJ databases">
        <authorList>
            <person name="Aslett M."/>
        </authorList>
    </citation>
    <scope>NUCLEOTIDE SEQUENCE</scope>
</reference>
<comment type="subcellular location">
    <subcellularLocation>
        <location evidence="1">Nucleus</location>
    </subcellularLocation>
</comment>
<reference evidence="13 14" key="1">
    <citation type="journal article" date="2013" name="Nature">
        <title>The genomes of four tapeworm species reveal adaptations to parasitism.</title>
        <authorList>
            <person name="Tsai I.J."/>
            <person name="Zarowiecki M."/>
            <person name="Holroyd N."/>
            <person name="Garciarrubio A."/>
            <person name="Sanchez-Flores A."/>
            <person name="Brooks K.L."/>
            <person name="Tracey A."/>
            <person name="Bobes R.J."/>
            <person name="Fragoso G."/>
            <person name="Sciutto E."/>
            <person name="Aslett M."/>
            <person name="Beasley H."/>
            <person name="Bennett H.M."/>
            <person name="Cai J."/>
            <person name="Camicia F."/>
            <person name="Clark R."/>
            <person name="Cucher M."/>
            <person name="De Silva N."/>
            <person name="Day T.A."/>
            <person name="Deplazes P."/>
            <person name="Estrada K."/>
            <person name="Fernandez C."/>
            <person name="Holland P.W."/>
            <person name="Hou J."/>
            <person name="Hu S."/>
            <person name="Huckvale T."/>
            <person name="Hung S.S."/>
            <person name="Kamenetzky L."/>
            <person name="Keane J.A."/>
            <person name="Kiss F."/>
            <person name="Koziol U."/>
            <person name="Lambert O."/>
            <person name="Liu K."/>
            <person name="Luo X."/>
            <person name="Luo Y."/>
            <person name="Macchiaroli N."/>
            <person name="Nichol S."/>
            <person name="Paps J."/>
            <person name="Parkinson J."/>
            <person name="Pouchkina-Stantcheva N."/>
            <person name="Riddiford N."/>
            <person name="Rosenzvit M."/>
            <person name="Salinas G."/>
            <person name="Wasmuth J.D."/>
            <person name="Zamanian M."/>
            <person name="Zheng Y."/>
            <person name="Cai X."/>
            <person name="Soberon X."/>
            <person name="Olson P.D."/>
            <person name="Laclette J.P."/>
            <person name="Brehm K."/>
            <person name="Berriman M."/>
            <person name="Garciarrubio A."/>
            <person name="Bobes R.J."/>
            <person name="Fragoso G."/>
            <person name="Sanchez-Flores A."/>
            <person name="Estrada K."/>
            <person name="Cevallos M.A."/>
            <person name="Morett E."/>
            <person name="Gonzalez V."/>
            <person name="Portillo T."/>
            <person name="Ochoa-Leyva A."/>
            <person name="Jose M.V."/>
            <person name="Sciutto E."/>
            <person name="Landa A."/>
            <person name="Jimenez L."/>
            <person name="Valdes V."/>
            <person name="Carrero J.C."/>
            <person name="Larralde C."/>
            <person name="Morales-Montor J."/>
            <person name="Limon-Lason J."/>
            <person name="Soberon X."/>
            <person name="Laclette J.P."/>
        </authorList>
    </citation>
    <scope>NUCLEOTIDE SEQUENCE [LARGE SCALE GENOMIC DNA]</scope>
</reference>
<dbReference type="SUPFAM" id="SSF57667">
    <property type="entry name" value="beta-beta-alpha zinc fingers"/>
    <property type="match status" value="2"/>
</dbReference>
<evidence type="ECO:0000256" key="4">
    <source>
        <dbReference type="ARBA" id="ARBA00022737"/>
    </source>
</evidence>
<evidence type="ECO:0000313" key="13">
    <source>
        <dbReference type="EMBL" id="CDS21836.1"/>
    </source>
</evidence>
<evidence type="ECO:0000256" key="7">
    <source>
        <dbReference type="ARBA" id="ARBA00023015"/>
    </source>
</evidence>
<keyword evidence="5 10" id="KW-0863">Zinc-finger</keyword>
<evidence type="ECO:0000256" key="10">
    <source>
        <dbReference type="PROSITE-ProRule" id="PRU00042"/>
    </source>
</evidence>
<dbReference type="Gene3D" id="3.30.160.60">
    <property type="entry name" value="Classic Zinc Finger"/>
    <property type="match status" value="3"/>
</dbReference>
<feature type="region of interest" description="Disordered" evidence="11">
    <location>
        <begin position="42"/>
        <end position="84"/>
    </location>
</feature>
<dbReference type="GO" id="GO:0005634">
    <property type="term" value="C:nucleus"/>
    <property type="evidence" value="ECO:0007669"/>
    <property type="project" value="UniProtKB-SubCell"/>
</dbReference>
<evidence type="ECO:0000256" key="1">
    <source>
        <dbReference type="ARBA" id="ARBA00004123"/>
    </source>
</evidence>
<keyword evidence="8" id="KW-0804">Transcription</keyword>
<dbReference type="GO" id="GO:0000981">
    <property type="term" value="F:DNA-binding transcription factor activity, RNA polymerase II-specific"/>
    <property type="evidence" value="ECO:0007669"/>
    <property type="project" value="TreeGrafter"/>
</dbReference>
<keyword evidence="7" id="KW-0805">Transcription regulation</keyword>
<evidence type="ECO:0000259" key="12">
    <source>
        <dbReference type="PROSITE" id="PS50157"/>
    </source>
</evidence>
<feature type="domain" description="C2H2-type" evidence="12">
    <location>
        <begin position="247"/>
        <end position="272"/>
    </location>
</feature>
<keyword evidence="4" id="KW-0677">Repeat</keyword>
<protein>
    <submittedName>
        <fullName evidence="13 15">Protein sister of odd and bowel</fullName>
    </submittedName>
</protein>
<feature type="domain" description="C2H2-type" evidence="12">
    <location>
        <begin position="191"/>
        <end position="218"/>
    </location>
</feature>
<evidence type="ECO:0000256" key="11">
    <source>
        <dbReference type="SAM" id="MobiDB-lite"/>
    </source>
</evidence>
<evidence type="ECO:0000256" key="8">
    <source>
        <dbReference type="ARBA" id="ARBA00023163"/>
    </source>
</evidence>
<dbReference type="PROSITE" id="PS50157">
    <property type="entry name" value="ZINC_FINGER_C2H2_2"/>
    <property type="match status" value="3"/>
</dbReference>
<sequence length="272" mass="30568">MAHNGASFTQHPLIYASSILHIPPPQELLQLVANWKNYSSSASRTPSAFNRPPNSSGNGSGRSGPSAEVPLSARTSRTATQSVTVKQCNCQKSGPIWTDAQTEIMALNSSSQTTGGSTTSVSGAQSAETGVRRFDFRKLADSCLRSTRDQSTLKTVEGTERRQKCFPKLRFHYPLLTTRSTTNKCRTKRQYICRFCYRQFTKSYNLLIHERTHTNERPFSCEVCGRAFRRQDHLRDHKYIHSAKKPFACELCGKGFCQSRTLALHKITHFPN</sequence>
<dbReference type="InterPro" id="IPR013087">
    <property type="entry name" value="Znf_C2H2_type"/>
</dbReference>
<evidence type="ECO:0000313" key="15">
    <source>
        <dbReference type="WBParaSite" id="EgrG_000193400"/>
    </source>
</evidence>
<feature type="compositionally biased region" description="Polar residues" evidence="11">
    <location>
        <begin position="73"/>
        <end position="84"/>
    </location>
</feature>
<dbReference type="SMART" id="SM00355">
    <property type="entry name" value="ZnF_C2H2"/>
    <property type="match status" value="3"/>
</dbReference>
<evidence type="ECO:0000313" key="14">
    <source>
        <dbReference type="Proteomes" id="UP000492820"/>
    </source>
</evidence>
<dbReference type="PANTHER" id="PTHR14196:SF0">
    <property type="entry name" value="PROTEIN BOWEL"/>
    <property type="match status" value="1"/>
</dbReference>
<keyword evidence="6" id="KW-0862">Zinc</keyword>
<dbReference type="PANTHER" id="PTHR14196">
    <property type="entry name" value="ODD-SKIPPED - RELATED"/>
    <property type="match status" value="1"/>
</dbReference>
<reference evidence="15" key="3">
    <citation type="submission" date="2020-10" db="UniProtKB">
        <authorList>
            <consortium name="WormBaseParasite"/>
        </authorList>
    </citation>
    <scope>IDENTIFICATION</scope>
</reference>
<dbReference type="GO" id="GO:0008270">
    <property type="term" value="F:zinc ion binding"/>
    <property type="evidence" value="ECO:0007669"/>
    <property type="project" value="UniProtKB-KW"/>
</dbReference>
<organism evidence="13">
    <name type="scientific">Echinococcus granulosus</name>
    <name type="common">Hydatid tapeworm</name>
    <dbReference type="NCBI Taxonomy" id="6210"/>
    <lineage>
        <taxon>Eukaryota</taxon>
        <taxon>Metazoa</taxon>
        <taxon>Spiralia</taxon>
        <taxon>Lophotrochozoa</taxon>
        <taxon>Platyhelminthes</taxon>
        <taxon>Cestoda</taxon>
        <taxon>Eucestoda</taxon>
        <taxon>Cyclophyllidea</taxon>
        <taxon>Taeniidae</taxon>
        <taxon>Echinococcus</taxon>
        <taxon>Echinococcus granulosus group</taxon>
    </lineage>
</organism>
<evidence type="ECO:0000256" key="6">
    <source>
        <dbReference type="ARBA" id="ARBA00022833"/>
    </source>
</evidence>
<evidence type="ECO:0000256" key="2">
    <source>
        <dbReference type="ARBA" id="ARBA00022473"/>
    </source>
</evidence>
<feature type="domain" description="C2H2-type" evidence="12">
    <location>
        <begin position="219"/>
        <end position="246"/>
    </location>
</feature>
<evidence type="ECO:0000256" key="9">
    <source>
        <dbReference type="ARBA" id="ARBA00023242"/>
    </source>
</evidence>
<dbReference type="AlphaFoldDB" id="A0A068WW34"/>
<dbReference type="FunFam" id="3.30.160.60:FF:000311">
    <property type="entry name" value="protein odd-skipped-related 2 isoform X1"/>
    <property type="match status" value="1"/>
</dbReference>
<dbReference type="EMBL" id="LK028584">
    <property type="protein sequence ID" value="CDS21836.1"/>
    <property type="molecule type" value="Genomic_DNA"/>
</dbReference>
<keyword evidence="9" id="KW-0539">Nucleus</keyword>
<accession>A0A068WW34</accession>
<dbReference type="Pfam" id="PF00096">
    <property type="entry name" value="zf-C2H2"/>
    <property type="match status" value="3"/>
</dbReference>
<keyword evidence="2" id="KW-0217">Developmental protein</keyword>
<dbReference type="GO" id="GO:0000977">
    <property type="term" value="F:RNA polymerase II transcription regulatory region sequence-specific DNA binding"/>
    <property type="evidence" value="ECO:0007669"/>
    <property type="project" value="TreeGrafter"/>
</dbReference>
<dbReference type="InterPro" id="IPR036236">
    <property type="entry name" value="Znf_C2H2_sf"/>
</dbReference>
<dbReference type="InterPro" id="IPR050717">
    <property type="entry name" value="C2H2-ZF_Transcription_Reg"/>
</dbReference>
<dbReference type="PROSITE" id="PS00028">
    <property type="entry name" value="ZINC_FINGER_C2H2_1"/>
    <property type="match status" value="3"/>
</dbReference>
<keyword evidence="3" id="KW-0479">Metal-binding</keyword>
<dbReference type="OrthoDB" id="9451254at2759"/>
<dbReference type="FunFam" id="3.30.160.60:FF:000100">
    <property type="entry name" value="Zinc finger 45-like"/>
    <property type="match status" value="1"/>
</dbReference>
<name>A0A068WW34_ECHGR</name>
<proteinExistence type="predicted"/>
<evidence type="ECO:0000256" key="5">
    <source>
        <dbReference type="ARBA" id="ARBA00022771"/>
    </source>
</evidence>
<dbReference type="Proteomes" id="UP000492820">
    <property type="component" value="Unassembled WGS sequence"/>
</dbReference>
<dbReference type="WBParaSite" id="EgrG_000193400">
    <property type="protein sequence ID" value="EgrG_000193400"/>
    <property type="gene ID" value="EgrG_000193400"/>
</dbReference>
<gene>
    <name evidence="15" type="primary">EGR_04233</name>
    <name evidence="13" type="ORF">EgrG_000193400</name>
</gene>
<evidence type="ECO:0000256" key="3">
    <source>
        <dbReference type="ARBA" id="ARBA00022723"/>
    </source>
</evidence>
<dbReference type="FunFam" id="3.30.160.60:FF:000958">
    <property type="entry name" value="Odd skipped"/>
    <property type="match status" value="1"/>
</dbReference>